<reference evidence="4" key="2">
    <citation type="submission" date="2023-06" db="EMBL/GenBank/DDBJ databases">
        <authorList>
            <consortium name="Lawrence Berkeley National Laboratory"/>
            <person name="Mondo S.J."/>
            <person name="Hensen N."/>
            <person name="Bonometti L."/>
            <person name="Westerberg I."/>
            <person name="Brannstrom I.O."/>
            <person name="Guillou S."/>
            <person name="Cros-Aarteil S."/>
            <person name="Calhoun S."/>
            <person name="Haridas S."/>
            <person name="Kuo A."/>
            <person name="Pangilinan J."/>
            <person name="Riley R."/>
            <person name="Labutti K."/>
            <person name="Andreopoulos B."/>
            <person name="Lipzen A."/>
            <person name="Chen C."/>
            <person name="Yanf M."/>
            <person name="Daum C."/>
            <person name="Ng V."/>
            <person name="Clum A."/>
            <person name="Steindorff A."/>
            <person name="Ohm R."/>
            <person name="Martin F."/>
            <person name="Silar P."/>
            <person name="Natvig D."/>
            <person name="Lalanne C."/>
            <person name="Gautier V."/>
            <person name="Ament-Velasquez S.L."/>
            <person name="Kruys A."/>
            <person name="Hutchinson M.I."/>
            <person name="Powell A.J."/>
            <person name="Barry K."/>
            <person name="Miller A.N."/>
            <person name="Grigoriev I.V."/>
            <person name="Debuchy R."/>
            <person name="Gladieux P."/>
            <person name="Thoren M.H."/>
            <person name="Johannesson H."/>
        </authorList>
    </citation>
    <scope>NUCLEOTIDE SEQUENCE</scope>
    <source>
        <strain evidence="4">CBS 333.67</strain>
    </source>
</reference>
<keyword evidence="5" id="KW-1185">Reference proteome</keyword>
<dbReference type="Pfam" id="PF00561">
    <property type="entry name" value="Abhydrolase_1"/>
    <property type="match status" value="1"/>
</dbReference>
<accession>A0AAJ0H4L2</accession>
<dbReference type="PANTHER" id="PTHR43798">
    <property type="entry name" value="MONOACYLGLYCEROL LIPASE"/>
    <property type="match status" value="1"/>
</dbReference>
<evidence type="ECO:0000256" key="2">
    <source>
        <dbReference type="ARBA" id="ARBA00022801"/>
    </source>
</evidence>
<keyword evidence="2 4" id="KW-0378">Hydrolase</keyword>
<sequence length="296" mass="32540">MPFTDTKVQLSDGANLRVRVLGIDDKEKPLLIALHGAPGLSSHTEPESAYSFLGDRFRVLVYDARGSGLSDLKGPFTDEQWISDVDELRAWAGAETFVLAGGSYGGFLALGYALTHPTRLSSLILRDTWSSGPIGVLRALGAILTSHRITPDPARQVRLWSGNVRDREDCERALAEIVTIYSRERSEESSAAPANFEGASEEFDLHWETHNAAFSFSVPRFDVRSRLSDIKTPTLVLVGRHDPICPVEEAESIHRAIRNSELVVFEASGHNPPADEPDAFQMAVNGFLARLEEDKA</sequence>
<dbReference type="InterPro" id="IPR002410">
    <property type="entry name" value="Peptidase_S33"/>
</dbReference>
<evidence type="ECO:0000259" key="3">
    <source>
        <dbReference type="Pfam" id="PF00561"/>
    </source>
</evidence>
<gene>
    <name evidence="4" type="ORF">B0T15DRAFT_83563</name>
</gene>
<dbReference type="SUPFAM" id="SSF53474">
    <property type="entry name" value="alpha/beta-Hydrolases"/>
    <property type="match status" value="1"/>
</dbReference>
<organism evidence="4 5">
    <name type="scientific">Chaetomium strumarium</name>
    <dbReference type="NCBI Taxonomy" id="1170767"/>
    <lineage>
        <taxon>Eukaryota</taxon>
        <taxon>Fungi</taxon>
        <taxon>Dikarya</taxon>
        <taxon>Ascomycota</taxon>
        <taxon>Pezizomycotina</taxon>
        <taxon>Sordariomycetes</taxon>
        <taxon>Sordariomycetidae</taxon>
        <taxon>Sordariales</taxon>
        <taxon>Chaetomiaceae</taxon>
        <taxon>Chaetomium</taxon>
    </lineage>
</organism>
<comment type="similarity">
    <text evidence="1">Belongs to the peptidase S33 family.</text>
</comment>
<dbReference type="GO" id="GO:0006508">
    <property type="term" value="P:proteolysis"/>
    <property type="evidence" value="ECO:0007669"/>
    <property type="project" value="InterPro"/>
</dbReference>
<dbReference type="GO" id="GO:0008233">
    <property type="term" value="F:peptidase activity"/>
    <property type="evidence" value="ECO:0007669"/>
    <property type="project" value="InterPro"/>
</dbReference>
<dbReference type="PANTHER" id="PTHR43798:SF31">
    <property type="entry name" value="AB HYDROLASE SUPERFAMILY PROTEIN YCLE"/>
    <property type="match status" value="1"/>
</dbReference>
<dbReference type="Proteomes" id="UP001273166">
    <property type="component" value="Unassembled WGS sequence"/>
</dbReference>
<evidence type="ECO:0000256" key="1">
    <source>
        <dbReference type="ARBA" id="ARBA00010088"/>
    </source>
</evidence>
<dbReference type="Gene3D" id="3.40.50.1820">
    <property type="entry name" value="alpha/beta hydrolase"/>
    <property type="match status" value="1"/>
</dbReference>
<dbReference type="RefSeq" id="XP_062727504.1">
    <property type="nucleotide sequence ID" value="XM_062871375.1"/>
</dbReference>
<reference evidence="4" key="1">
    <citation type="journal article" date="2023" name="Mol. Phylogenet. Evol.">
        <title>Genome-scale phylogeny and comparative genomics of the fungal order Sordariales.</title>
        <authorList>
            <person name="Hensen N."/>
            <person name="Bonometti L."/>
            <person name="Westerberg I."/>
            <person name="Brannstrom I.O."/>
            <person name="Guillou S."/>
            <person name="Cros-Aarteil S."/>
            <person name="Calhoun S."/>
            <person name="Haridas S."/>
            <person name="Kuo A."/>
            <person name="Mondo S."/>
            <person name="Pangilinan J."/>
            <person name="Riley R."/>
            <person name="LaButti K."/>
            <person name="Andreopoulos B."/>
            <person name="Lipzen A."/>
            <person name="Chen C."/>
            <person name="Yan M."/>
            <person name="Daum C."/>
            <person name="Ng V."/>
            <person name="Clum A."/>
            <person name="Steindorff A."/>
            <person name="Ohm R.A."/>
            <person name="Martin F."/>
            <person name="Silar P."/>
            <person name="Natvig D.O."/>
            <person name="Lalanne C."/>
            <person name="Gautier V."/>
            <person name="Ament-Velasquez S.L."/>
            <person name="Kruys A."/>
            <person name="Hutchinson M.I."/>
            <person name="Powell A.J."/>
            <person name="Barry K."/>
            <person name="Miller A.N."/>
            <person name="Grigoriev I.V."/>
            <person name="Debuchy R."/>
            <person name="Gladieux P."/>
            <person name="Hiltunen Thoren M."/>
            <person name="Johannesson H."/>
        </authorList>
    </citation>
    <scope>NUCLEOTIDE SEQUENCE</scope>
    <source>
        <strain evidence="4">CBS 333.67</strain>
    </source>
</reference>
<feature type="domain" description="AB hydrolase-1" evidence="3">
    <location>
        <begin position="29"/>
        <end position="276"/>
    </location>
</feature>
<evidence type="ECO:0000313" key="5">
    <source>
        <dbReference type="Proteomes" id="UP001273166"/>
    </source>
</evidence>
<dbReference type="PRINTS" id="PR00111">
    <property type="entry name" value="ABHYDROLASE"/>
</dbReference>
<evidence type="ECO:0000313" key="4">
    <source>
        <dbReference type="EMBL" id="KAK3311724.1"/>
    </source>
</evidence>
<dbReference type="AlphaFoldDB" id="A0AAJ0H4L2"/>
<dbReference type="InterPro" id="IPR050266">
    <property type="entry name" value="AB_hydrolase_sf"/>
</dbReference>
<dbReference type="GO" id="GO:0016020">
    <property type="term" value="C:membrane"/>
    <property type="evidence" value="ECO:0007669"/>
    <property type="project" value="TreeGrafter"/>
</dbReference>
<dbReference type="GeneID" id="87890204"/>
<dbReference type="PRINTS" id="PR00793">
    <property type="entry name" value="PROAMNOPTASE"/>
</dbReference>
<protein>
    <submittedName>
        <fullName evidence="4">Alpha/Beta hydrolase protein</fullName>
    </submittedName>
</protein>
<proteinExistence type="inferred from homology"/>
<dbReference type="EMBL" id="JAUDZG010000001">
    <property type="protein sequence ID" value="KAK3311724.1"/>
    <property type="molecule type" value="Genomic_DNA"/>
</dbReference>
<comment type="caution">
    <text evidence="4">The sequence shown here is derived from an EMBL/GenBank/DDBJ whole genome shotgun (WGS) entry which is preliminary data.</text>
</comment>
<name>A0AAJ0H4L2_9PEZI</name>
<dbReference type="InterPro" id="IPR029058">
    <property type="entry name" value="AB_hydrolase_fold"/>
</dbReference>
<dbReference type="InterPro" id="IPR000073">
    <property type="entry name" value="AB_hydrolase_1"/>
</dbReference>